<evidence type="ECO:0000313" key="10">
    <source>
        <dbReference type="EMBL" id="RAW43289.1"/>
    </source>
</evidence>
<evidence type="ECO:0000256" key="4">
    <source>
        <dbReference type="RuleBase" id="RU003322"/>
    </source>
</evidence>
<dbReference type="OrthoDB" id="167624at2759"/>
<evidence type="ECO:0000313" key="8">
    <source>
        <dbReference type="EMBL" id="KAG2996230.1"/>
    </source>
</evidence>
<feature type="region of interest" description="Disordered" evidence="5">
    <location>
        <begin position="1"/>
        <end position="32"/>
    </location>
</feature>
<accession>A0A329T3R3</accession>
<dbReference type="EMBL" id="RCMV01000146">
    <property type="protein sequence ID" value="KAG3223422.1"/>
    <property type="molecule type" value="Genomic_DNA"/>
</dbReference>
<keyword evidence="2 4" id="KW-0547">Nucleotide-binding</keyword>
<dbReference type="Proteomes" id="UP000760860">
    <property type="component" value="Unassembled WGS sequence"/>
</dbReference>
<dbReference type="EMBL" id="RCMG01000160">
    <property type="protein sequence ID" value="KAG2861220.1"/>
    <property type="molecule type" value="Genomic_DNA"/>
</dbReference>
<dbReference type="FunFam" id="3.30.420.40:FF:000028">
    <property type="entry name" value="heat shock 70 kDa protein-like"/>
    <property type="match status" value="1"/>
</dbReference>
<evidence type="ECO:0000313" key="11">
    <source>
        <dbReference type="Proteomes" id="UP000251314"/>
    </source>
</evidence>
<dbReference type="Proteomes" id="UP000697107">
    <property type="component" value="Unassembled WGS sequence"/>
</dbReference>
<evidence type="ECO:0000313" key="7">
    <source>
        <dbReference type="EMBL" id="KAG2949216.1"/>
    </source>
</evidence>
<dbReference type="PANTHER" id="PTHR19375">
    <property type="entry name" value="HEAT SHOCK PROTEIN 70KDA"/>
    <property type="match status" value="1"/>
</dbReference>
<comment type="similarity">
    <text evidence="1 4">Belongs to the heat shock protein 70 family.</text>
</comment>
<comment type="caution">
    <text evidence="10">The sequence shown here is derived from an EMBL/GenBank/DDBJ whole genome shotgun (WGS) entry which is preliminary data.</text>
</comment>
<dbReference type="PRINTS" id="PR00301">
    <property type="entry name" value="HEATSHOCK70"/>
</dbReference>
<evidence type="ECO:0000256" key="1">
    <source>
        <dbReference type="ARBA" id="ARBA00007381"/>
    </source>
</evidence>
<keyword evidence="3 4" id="KW-0067">ATP-binding</keyword>
<keyword evidence="11" id="KW-1185">Reference proteome</keyword>
<dbReference type="SUPFAM" id="SSF100920">
    <property type="entry name" value="Heat shock protein 70kD (HSP70), peptide-binding domain"/>
    <property type="match status" value="1"/>
</dbReference>
<dbReference type="EMBL" id="MJFZ01000006">
    <property type="protein sequence ID" value="RAW43289.1"/>
    <property type="molecule type" value="Genomic_DNA"/>
</dbReference>
<dbReference type="InterPro" id="IPR013126">
    <property type="entry name" value="Hsp_70_fam"/>
</dbReference>
<name>A0A329T3R3_9STRA</name>
<evidence type="ECO:0000256" key="5">
    <source>
        <dbReference type="SAM" id="MobiDB-lite"/>
    </source>
</evidence>
<reference evidence="10 11" key="1">
    <citation type="submission" date="2018-01" db="EMBL/GenBank/DDBJ databases">
        <title>Draft genome of the strawberry crown rot pathogen Phytophthora cactorum.</title>
        <authorList>
            <person name="Armitage A.D."/>
            <person name="Lysoe E."/>
            <person name="Nellist C.F."/>
            <person name="Harrison R.J."/>
            <person name="Brurberg M.B."/>
        </authorList>
    </citation>
    <scope>NUCLEOTIDE SEQUENCE [LARGE SCALE GENOMIC DNA]</scope>
    <source>
        <strain evidence="10 11">10300</strain>
    </source>
</reference>
<evidence type="ECO:0000256" key="3">
    <source>
        <dbReference type="ARBA" id="ARBA00022840"/>
    </source>
</evidence>
<dbReference type="InterPro" id="IPR029047">
    <property type="entry name" value="HSP70_peptide-bd_sf"/>
</dbReference>
<dbReference type="GO" id="GO:0140662">
    <property type="term" value="F:ATP-dependent protein folding chaperone"/>
    <property type="evidence" value="ECO:0007669"/>
    <property type="project" value="InterPro"/>
</dbReference>
<evidence type="ECO:0000313" key="9">
    <source>
        <dbReference type="EMBL" id="KAG3223422.1"/>
    </source>
</evidence>
<dbReference type="Pfam" id="PF00012">
    <property type="entry name" value="HSP70"/>
    <property type="match status" value="1"/>
</dbReference>
<dbReference type="Proteomes" id="UP000735874">
    <property type="component" value="Unassembled WGS sequence"/>
</dbReference>
<dbReference type="Proteomes" id="UP000736787">
    <property type="component" value="Unassembled WGS sequence"/>
</dbReference>
<dbReference type="EMBL" id="RCMK01000095">
    <property type="protein sequence ID" value="KAG2949216.1"/>
    <property type="molecule type" value="Genomic_DNA"/>
</dbReference>
<evidence type="ECO:0000256" key="2">
    <source>
        <dbReference type="ARBA" id="ARBA00022741"/>
    </source>
</evidence>
<dbReference type="VEuPathDB" id="FungiDB:PC110_g560"/>
<dbReference type="EMBL" id="RCML01000039">
    <property type="protein sequence ID" value="KAG2996230.1"/>
    <property type="molecule type" value="Genomic_DNA"/>
</dbReference>
<sequence length="725" mass="77095">MVGNSSDCRQGKSPHDGSVSDAEVTPPSDSTVDDTVGCSIGIDFGRTKCEAAVVSDTGSATLIPLEPQNIGNCYSLPSFVSMGVPRAGEWEVGLEAASRAKAGHPYTVYDLTMLLGQKVETLSPQDVDRWTFTLQAGVAGKAVVGCPAKGNVPDLVYPEQVAAILLSTIKNRAETSTGKRVTGAVITVPAAYNRTQRQAVWDACKLAGLNVERLVTSSTASAVANADSVIDAAAAVFEKTIVVVDCGAGSLNVTLARVRSENEADESSPGIEVEVVATAGNLELGGEVLTDRLFEHFHNEVKIVDTSSKTTSPAFSRRLRRACTLAQRILSTSQQAAIDLPPWQPRRGARGSGAVNGAVAGFASSISRADFEGLCGSDVWNHLPNTVEQVLARAKVKKEDVDAVLVTGGVMQVPKLRDVLGDFFGEHWFRIVDLPEHTAAIGAAMISAQNSGRVLKDEPTPLSLGIRSSSGDTLIVVPPSTAVPTRQARLYYASCQSEIKFDILEGLLDPEQDAKRSPGAAPNGLEHCLGRILIEGRRASAPLILKLEIAFELDATGSLTVVISDKSNDRVTRLLVAGDETCLQGEAIALAQIYLSEVLHSTSAAGNTSVPSTASSDDTSTTDGNSIDTLRACVNKLKPLVLTNGLSVCIPPGDLFILRSRIEHASSWLEQIDASQIFSQELLTARDYLRQIRMLHLSSTANSALVQLRQELDVFNYTPQPNTRT</sequence>
<reference evidence="9" key="2">
    <citation type="submission" date="2018-05" db="EMBL/GenBank/DDBJ databases">
        <title>Effector identification in a new, highly contiguous assembly of the strawberry crown rot pathogen Phytophthora cactorum.</title>
        <authorList>
            <person name="Armitage A.D."/>
            <person name="Nellist C.F."/>
            <person name="Bates H."/>
            <person name="Vickerstaff R.J."/>
            <person name="Harrison R.J."/>
        </authorList>
    </citation>
    <scope>NUCLEOTIDE SEQUENCE</scope>
    <source>
        <strain evidence="6">15-7</strain>
        <strain evidence="7">4040</strain>
        <strain evidence="8">P415</strain>
        <strain evidence="9">P421</strain>
    </source>
</reference>
<dbReference type="Gene3D" id="2.60.34.10">
    <property type="entry name" value="Substrate Binding Domain Of DNAk, Chain A, domain 1"/>
    <property type="match status" value="1"/>
</dbReference>
<organism evidence="10 11">
    <name type="scientific">Phytophthora cactorum</name>
    <dbReference type="NCBI Taxonomy" id="29920"/>
    <lineage>
        <taxon>Eukaryota</taxon>
        <taxon>Sar</taxon>
        <taxon>Stramenopiles</taxon>
        <taxon>Oomycota</taxon>
        <taxon>Peronosporomycetes</taxon>
        <taxon>Peronosporales</taxon>
        <taxon>Peronosporaceae</taxon>
        <taxon>Phytophthora</taxon>
    </lineage>
</organism>
<evidence type="ECO:0000313" key="6">
    <source>
        <dbReference type="EMBL" id="KAG2861220.1"/>
    </source>
</evidence>
<dbReference type="Proteomes" id="UP000251314">
    <property type="component" value="Unassembled WGS sequence"/>
</dbReference>
<gene>
    <name evidence="10" type="ORF">PC110_g560</name>
    <name evidence="6" type="ORF">PC113_g7346</name>
    <name evidence="7" type="ORF">PC117_g5421</name>
    <name evidence="8" type="ORF">PC118_g2582</name>
    <name evidence="9" type="ORF">PC129_g5902</name>
</gene>
<dbReference type="AlphaFoldDB" id="A0A329T3R3"/>
<dbReference type="Gene3D" id="3.90.640.10">
    <property type="entry name" value="Actin, Chain A, domain 4"/>
    <property type="match status" value="1"/>
</dbReference>
<dbReference type="STRING" id="29920.A0A329T3R3"/>
<proteinExistence type="inferred from homology"/>
<dbReference type="SUPFAM" id="SSF53067">
    <property type="entry name" value="Actin-like ATPase domain"/>
    <property type="match status" value="2"/>
</dbReference>
<dbReference type="GO" id="GO:0005524">
    <property type="term" value="F:ATP binding"/>
    <property type="evidence" value="ECO:0007669"/>
    <property type="project" value="UniProtKB-KW"/>
</dbReference>
<dbReference type="InterPro" id="IPR043129">
    <property type="entry name" value="ATPase_NBD"/>
</dbReference>
<protein>
    <submittedName>
        <fullName evidence="10">Uncharacterized protein</fullName>
    </submittedName>
</protein>
<dbReference type="Gene3D" id="3.30.420.40">
    <property type="match status" value="2"/>
</dbReference>